<feature type="region of interest" description="Disordered" evidence="1">
    <location>
        <begin position="278"/>
        <end position="314"/>
    </location>
</feature>
<keyword evidence="3" id="KW-1185">Reference proteome</keyword>
<gene>
    <name evidence="2" type="ORF">IWX90DRAFT_511253</name>
</gene>
<accession>A0ABR1Y333</accession>
<name>A0ABR1Y333_9PEZI</name>
<proteinExistence type="predicted"/>
<comment type="caution">
    <text evidence="2">The sequence shown here is derived from an EMBL/GenBank/DDBJ whole genome shotgun (WGS) entry which is preliminary data.</text>
</comment>
<evidence type="ECO:0000313" key="3">
    <source>
        <dbReference type="Proteomes" id="UP001456524"/>
    </source>
</evidence>
<dbReference type="Proteomes" id="UP001456524">
    <property type="component" value="Unassembled WGS sequence"/>
</dbReference>
<organism evidence="2 3">
    <name type="scientific">Phyllosticta citrichinensis</name>
    <dbReference type="NCBI Taxonomy" id="1130410"/>
    <lineage>
        <taxon>Eukaryota</taxon>
        <taxon>Fungi</taxon>
        <taxon>Dikarya</taxon>
        <taxon>Ascomycota</taxon>
        <taxon>Pezizomycotina</taxon>
        <taxon>Dothideomycetes</taxon>
        <taxon>Dothideomycetes incertae sedis</taxon>
        <taxon>Botryosphaeriales</taxon>
        <taxon>Phyllostictaceae</taxon>
        <taxon>Phyllosticta</taxon>
    </lineage>
</organism>
<feature type="compositionally biased region" description="Acidic residues" evidence="1">
    <location>
        <begin position="284"/>
        <end position="306"/>
    </location>
</feature>
<dbReference type="EMBL" id="JBBWUH010000002">
    <property type="protein sequence ID" value="KAK8175581.1"/>
    <property type="molecule type" value="Genomic_DNA"/>
</dbReference>
<sequence>MHWTKSWKSVVAVRTTAEWLGNGLDKLSVDPTPSYESPLLVSGQNGHFETGRHSLDLSLKSRFPIELVDIVSWRGCHGCWLILLQGHVCLGPRIGQHVLYVKTLYQFPKFLHLARELRDMVYKYVIVHHNKIFIQRGWKFSGRLHLTAGLLTVSKPVHEESIEILYGENHFRVLIGNFARFMQRICKQARRNLKRLVLVWAGDEQVDRNDLRCLDNELWKLPQLTHLRFDFRMFSFEEFCAEVGVENFFQHARRWFVEVARSKGEKFAALELIPADFGIAPGGDSDEEDEEKGEEGEEEEEGEGEEEKQKGEDQANFREALRRCLENLDFSLEKGLVDVADDDSNRVVQDVSRWDCWAGECCF</sequence>
<reference evidence="2 3" key="1">
    <citation type="journal article" date="2022" name="G3 (Bethesda)">
        <title>Enemy or ally: a genomic approach to elucidate the lifestyle of Phyllosticta citrichinaensis.</title>
        <authorList>
            <person name="Buijs V.A."/>
            <person name="Groenewald J.Z."/>
            <person name="Haridas S."/>
            <person name="LaButti K.M."/>
            <person name="Lipzen A."/>
            <person name="Martin F.M."/>
            <person name="Barry K."/>
            <person name="Grigoriev I.V."/>
            <person name="Crous P.W."/>
            <person name="Seidl M.F."/>
        </authorList>
    </citation>
    <scope>NUCLEOTIDE SEQUENCE [LARGE SCALE GENOMIC DNA]</scope>
    <source>
        <strain evidence="2 3">CBS 129764</strain>
    </source>
</reference>
<evidence type="ECO:0000313" key="2">
    <source>
        <dbReference type="EMBL" id="KAK8175581.1"/>
    </source>
</evidence>
<evidence type="ECO:0000256" key="1">
    <source>
        <dbReference type="SAM" id="MobiDB-lite"/>
    </source>
</evidence>
<protein>
    <submittedName>
        <fullName evidence="2">Uncharacterized protein</fullName>
    </submittedName>
</protein>